<gene>
    <name evidence="14" type="ORF">PFFVO_03457</name>
</gene>
<evidence type="ECO:0000256" key="1">
    <source>
        <dbReference type="ARBA" id="ARBA00001782"/>
    </source>
</evidence>
<accession>A0A024V514</accession>
<evidence type="ECO:0000256" key="5">
    <source>
        <dbReference type="ARBA" id="ARBA00001954"/>
    </source>
</evidence>
<feature type="binding site" evidence="12">
    <location>
        <position position="36"/>
    </location>
    <ligand>
        <name>a divalent metal cation</name>
        <dbReference type="ChEBI" id="CHEBI:60240"/>
    </ligand>
</feature>
<dbReference type="EC" id="5.1.3.1" evidence="7 10"/>
<comment type="cofactor">
    <cofactor evidence="3">
        <name>Co(2+)</name>
        <dbReference type="ChEBI" id="CHEBI:48828"/>
    </cofactor>
</comment>
<evidence type="ECO:0000256" key="6">
    <source>
        <dbReference type="ARBA" id="ARBA00009541"/>
    </source>
</evidence>
<dbReference type="InterPro" id="IPR011060">
    <property type="entry name" value="RibuloseP-bd_barrel"/>
</dbReference>
<evidence type="ECO:0000256" key="13">
    <source>
        <dbReference type="PIRSR" id="PIRSR001461-3"/>
    </source>
</evidence>
<dbReference type="GO" id="GO:0004750">
    <property type="term" value="F:D-ribulose-phosphate 3-epimerase activity"/>
    <property type="evidence" value="ECO:0007669"/>
    <property type="project" value="UniProtKB-EC"/>
</dbReference>
<reference evidence="14 15" key="2">
    <citation type="submission" date="2013-02" db="EMBL/GenBank/DDBJ databases">
        <title>The Genome Sequence of Plasmodium falciparum Vietnam Oak-Knoll (FVO).</title>
        <authorList>
            <consortium name="The Broad Institute Genome Sequencing Platform"/>
            <consortium name="The Broad Institute Genome Sequencing Center for Infectious Disease"/>
            <person name="Neafsey D."/>
            <person name="Cheeseman I."/>
            <person name="Volkman S."/>
            <person name="Adams J."/>
            <person name="Walker B."/>
            <person name="Young S.K."/>
            <person name="Zeng Q."/>
            <person name="Gargeya S."/>
            <person name="Fitzgerald M."/>
            <person name="Haas B."/>
            <person name="Abouelleil A."/>
            <person name="Alvarado L."/>
            <person name="Arachchi H.M."/>
            <person name="Berlin A.M."/>
            <person name="Chapman S.B."/>
            <person name="Dewar J."/>
            <person name="Goldberg J."/>
            <person name="Griggs A."/>
            <person name="Gujja S."/>
            <person name="Hansen M."/>
            <person name="Howarth C."/>
            <person name="Imamovic A."/>
            <person name="Larimer J."/>
            <person name="McCowan C."/>
            <person name="Murphy C."/>
            <person name="Neiman D."/>
            <person name="Pearson M."/>
            <person name="Priest M."/>
            <person name="Roberts A."/>
            <person name="Saif S."/>
            <person name="Shea T."/>
            <person name="Sisk P."/>
            <person name="Sykes S."/>
            <person name="Wortman J."/>
            <person name="Nusbaum C."/>
            <person name="Birren B."/>
        </authorList>
    </citation>
    <scope>NUCLEOTIDE SEQUENCE [LARGE SCALE GENOMIC DNA]</scope>
    <source>
        <strain evidence="15">Vietnam Oak-Knoll (FVO)</strain>
    </source>
</reference>
<comment type="cofactor">
    <cofactor evidence="12">
        <name>a divalent metal cation</name>
        <dbReference type="ChEBI" id="CHEBI:60240"/>
    </cofactor>
    <text evidence="12">Binds 1 divalent metal cation per subunit.</text>
</comment>
<evidence type="ECO:0000256" key="2">
    <source>
        <dbReference type="ARBA" id="ARBA00001936"/>
    </source>
</evidence>
<evidence type="ECO:0000256" key="11">
    <source>
        <dbReference type="PIRSR" id="PIRSR001461-1"/>
    </source>
</evidence>
<comment type="cofactor">
    <cofactor evidence="2">
        <name>Mn(2+)</name>
        <dbReference type="ChEBI" id="CHEBI:29035"/>
    </cofactor>
</comment>
<organism evidence="14 15">
    <name type="scientific">Plasmodium falciparum Vietnam Oak-Knoll</name>
    <name type="common">FVO</name>
    <dbReference type="NCBI Taxonomy" id="1036723"/>
    <lineage>
        <taxon>Eukaryota</taxon>
        <taxon>Sar</taxon>
        <taxon>Alveolata</taxon>
        <taxon>Apicomplexa</taxon>
        <taxon>Aconoidasida</taxon>
        <taxon>Haemosporida</taxon>
        <taxon>Plasmodiidae</taxon>
        <taxon>Plasmodium</taxon>
        <taxon>Plasmodium (Laverania)</taxon>
    </lineage>
</organism>
<sequence>MGTLKAIIAPSVLASNISKLAEETQRMESLGAEWIHLDVMDMHFVPNLSFGPPVINNLKKYTKSIFFDVHLMVEYPEKYVPLLKTSNQLTFHFEALNEDTERCIQLAKEIRDNNLWCGISIKPKTDVQKLVPILDTNLINTVLVMTVEPGFGGQSFMHDMMGKVSFLRKKYKNLNIQVDGGLNIETTEISASHGANIIVAGTSIFNAEDPKYVIDTMRVSVQKYLNN</sequence>
<evidence type="ECO:0000313" key="14">
    <source>
        <dbReference type="EMBL" id="ETW17574.1"/>
    </source>
</evidence>
<keyword evidence="12" id="KW-0170">Cobalt</keyword>
<dbReference type="EMBL" id="KI925118">
    <property type="protein sequence ID" value="ETW17574.1"/>
    <property type="molecule type" value="Genomic_DNA"/>
</dbReference>
<dbReference type="FunFam" id="3.20.20.70:FF:000237">
    <property type="entry name" value="Ribulose-phosphate 3-epimerase"/>
    <property type="match status" value="1"/>
</dbReference>
<dbReference type="PROSITE" id="PS01086">
    <property type="entry name" value="RIBUL_P_3_EPIMER_2"/>
    <property type="match status" value="1"/>
</dbReference>
<evidence type="ECO:0000256" key="9">
    <source>
        <dbReference type="ARBA" id="ARBA00023235"/>
    </source>
</evidence>
<feature type="active site" description="Proton donor" evidence="11">
    <location>
        <position position="179"/>
    </location>
</feature>
<reference evidence="14 15" key="1">
    <citation type="submission" date="2013-02" db="EMBL/GenBank/DDBJ databases">
        <title>The Genome Annotation of Plasmodium falciparum Vietnam Oak-Knoll (FVO).</title>
        <authorList>
            <consortium name="The Broad Institute Genome Sequencing Platform"/>
            <consortium name="The Broad Institute Genome Sequencing Center for Infectious Disease"/>
            <person name="Neafsey D."/>
            <person name="Hoffman S."/>
            <person name="Volkman S."/>
            <person name="Rosenthal P."/>
            <person name="Walker B."/>
            <person name="Young S.K."/>
            <person name="Zeng Q."/>
            <person name="Gargeya S."/>
            <person name="Fitzgerald M."/>
            <person name="Haas B."/>
            <person name="Abouelleil A."/>
            <person name="Allen A.W."/>
            <person name="Alvarado L."/>
            <person name="Arachchi H.M."/>
            <person name="Berlin A.M."/>
            <person name="Chapman S.B."/>
            <person name="Gainer-Dewar J."/>
            <person name="Goldberg J."/>
            <person name="Griggs A."/>
            <person name="Gujja S."/>
            <person name="Hansen M."/>
            <person name="Howarth C."/>
            <person name="Imamovic A."/>
            <person name="Ireland A."/>
            <person name="Larimer J."/>
            <person name="McCowan C."/>
            <person name="Murphy C."/>
            <person name="Pearson M."/>
            <person name="Poon T.W."/>
            <person name="Priest M."/>
            <person name="Roberts A."/>
            <person name="Saif S."/>
            <person name="Shea T."/>
            <person name="Sisk P."/>
            <person name="Sykes S."/>
            <person name="Wortman J."/>
            <person name="Nusbaum C."/>
            <person name="Birren B."/>
        </authorList>
    </citation>
    <scope>NUCLEOTIDE SEQUENCE [LARGE SCALE GENOMIC DNA]</scope>
    <source>
        <strain evidence="15">Vietnam Oak-Knoll (FVO)</strain>
    </source>
</reference>
<dbReference type="Proteomes" id="UP000030690">
    <property type="component" value="Unassembled WGS sequence"/>
</dbReference>
<dbReference type="InterPro" id="IPR026019">
    <property type="entry name" value="Ribul_P_3_epim"/>
</dbReference>
<feature type="binding site" evidence="12">
    <location>
        <position position="179"/>
    </location>
    <ligand>
        <name>a divalent metal cation</name>
        <dbReference type="ChEBI" id="CHEBI:60240"/>
    </ligand>
</feature>
<dbReference type="CDD" id="cd00429">
    <property type="entry name" value="RPE"/>
    <property type="match status" value="1"/>
</dbReference>
<dbReference type="InterPro" id="IPR013785">
    <property type="entry name" value="Aldolase_TIM"/>
</dbReference>
<evidence type="ECO:0000256" key="10">
    <source>
        <dbReference type="PIRNR" id="PIRNR001461"/>
    </source>
</evidence>
<feature type="binding site" evidence="13">
    <location>
        <position position="11"/>
    </location>
    <ligand>
        <name>substrate</name>
    </ligand>
</feature>
<evidence type="ECO:0000256" key="7">
    <source>
        <dbReference type="ARBA" id="ARBA00013188"/>
    </source>
</evidence>
<feature type="binding site" evidence="13">
    <location>
        <position position="181"/>
    </location>
    <ligand>
        <name>substrate</name>
    </ligand>
</feature>
<dbReference type="GO" id="GO:0005975">
    <property type="term" value="P:carbohydrate metabolic process"/>
    <property type="evidence" value="ECO:0007669"/>
    <property type="project" value="InterPro"/>
</dbReference>
<evidence type="ECO:0000256" key="12">
    <source>
        <dbReference type="PIRSR" id="PIRSR001461-2"/>
    </source>
</evidence>
<feature type="binding site" evidence="13">
    <location>
        <begin position="150"/>
        <end position="153"/>
    </location>
    <ligand>
        <name>substrate</name>
    </ligand>
</feature>
<dbReference type="Pfam" id="PF00834">
    <property type="entry name" value="Ribul_P_3_epim"/>
    <property type="match status" value="1"/>
</dbReference>
<protein>
    <recommendedName>
        <fullName evidence="7 10">Ribulose-phosphate 3-epimerase</fullName>
        <ecNumber evidence="7 10">5.1.3.1</ecNumber>
    </recommendedName>
</protein>
<keyword evidence="12" id="KW-0862">Zinc</keyword>
<comment type="similarity">
    <text evidence="6 10">Belongs to the ribulose-phosphate 3-epimerase family.</text>
</comment>
<comment type="cofactor">
    <cofactor evidence="4">
        <name>Zn(2+)</name>
        <dbReference type="ChEBI" id="CHEBI:29105"/>
    </cofactor>
</comment>
<dbReference type="PIRSF" id="PIRSF001461">
    <property type="entry name" value="RPE"/>
    <property type="match status" value="1"/>
</dbReference>
<keyword evidence="9 10" id="KW-0413">Isomerase</keyword>
<feature type="binding site" evidence="12">
    <location>
        <position position="38"/>
    </location>
    <ligand>
        <name>a divalent metal cation</name>
        <dbReference type="ChEBI" id="CHEBI:60240"/>
    </ligand>
</feature>
<dbReference type="OrthoDB" id="1927044at2759"/>
<evidence type="ECO:0000256" key="3">
    <source>
        <dbReference type="ARBA" id="ARBA00001941"/>
    </source>
</evidence>
<comment type="catalytic activity">
    <reaction evidence="1 10">
        <text>D-ribulose 5-phosphate = D-xylulose 5-phosphate</text>
        <dbReference type="Rhea" id="RHEA:13677"/>
        <dbReference type="ChEBI" id="CHEBI:57737"/>
        <dbReference type="ChEBI" id="CHEBI:58121"/>
        <dbReference type="EC" id="5.1.3.1"/>
    </reaction>
</comment>
<dbReference type="SUPFAM" id="SSF51366">
    <property type="entry name" value="Ribulose-phoshate binding barrel"/>
    <property type="match status" value="1"/>
</dbReference>
<dbReference type="Gene3D" id="3.20.20.70">
    <property type="entry name" value="Aldolase class I"/>
    <property type="match status" value="1"/>
</dbReference>
<dbReference type="GO" id="GO:0006098">
    <property type="term" value="P:pentose-phosphate shunt"/>
    <property type="evidence" value="ECO:0007669"/>
    <property type="project" value="InterPro"/>
</dbReference>
<proteinExistence type="inferred from homology"/>
<dbReference type="PROSITE" id="PS01085">
    <property type="entry name" value="RIBUL_P_3_EPIMER_1"/>
    <property type="match status" value="1"/>
</dbReference>
<keyword evidence="12" id="KW-0464">Manganese</keyword>
<comment type="cofactor">
    <cofactor evidence="5">
        <name>Fe(2+)</name>
        <dbReference type="ChEBI" id="CHEBI:29033"/>
    </cofactor>
</comment>
<evidence type="ECO:0000313" key="15">
    <source>
        <dbReference type="Proteomes" id="UP000030690"/>
    </source>
</evidence>
<feature type="binding site" evidence="13">
    <location>
        <begin position="201"/>
        <end position="202"/>
    </location>
    <ligand>
        <name>substrate</name>
    </ligand>
</feature>
<dbReference type="SMR" id="A0A024V514"/>
<feature type="active site" description="Proton acceptor" evidence="11">
    <location>
        <position position="38"/>
    </location>
</feature>
<feature type="binding site" evidence="12">
    <location>
        <position position="70"/>
    </location>
    <ligand>
        <name>a divalent metal cation</name>
        <dbReference type="ChEBI" id="CHEBI:60240"/>
    </ligand>
</feature>
<keyword evidence="8 12" id="KW-0479">Metal-binding</keyword>
<dbReference type="GO" id="GO:0046872">
    <property type="term" value="F:metal ion binding"/>
    <property type="evidence" value="ECO:0007669"/>
    <property type="project" value="UniProtKB-KW"/>
</dbReference>
<evidence type="ECO:0000256" key="4">
    <source>
        <dbReference type="ARBA" id="ARBA00001947"/>
    </source>
</evidence>
<dbReference type="NCBIfam" id="NF004076">
    <property type="entry name" value="PRK05581.1-4"/>
    <property type="match status" value="1"/>
</dbReference>
<dbReference type="PANTHER" id="PTHR11749">
    <property type="entry name" value="RIBULOSE-5-PHOSPHATE-3-EPIMERASE"/>
    <property type="match status" value="1"/>
</dbReference>
<feature type="binding site" evidence="13">
    <location>
        <position position="70"/>
    </location>
    <ligand>
        <name>substrate</name>
    </ligand>
</feature>
<evidence type="ECO:0000256" key="8">
    <source>
        <dbReference type="ARBA" id="ARBA00022723"/>
    </source>
</evidence>
<dbReference type="AlphaFoldDB" id="A0A024V514"/>
<dbReference type="InterPro" id="IPR000056">
    <property type="entry name" value="Ribul_P_3_epim-like"/>
</dbReference>
<keyword evidence="10" id="KW-0119">Carbohydrate metabolism</keyword>
<name>A0A024V514_PLAFA</name>